<dbReference type="Pfam" id="PF00528">
    <property type="entry name" value="BPD_transp_1"/>
    <property type="match status" value="1"/>
</dbReference>
<dbReference type="GO" id="GO:0005886">
    <property type="term" value="C:plasma membrane"/>
    <property type="evidence" value="ECO:0007669"/>
    <property type="project" value="UniProtKB-SubCell"/>
</dbReference>
<feature type="transmembrane region" description="Helical" evidence="7">
    <location>
        <begin position="188"/>
        <end position="214"/>
    </location>
</feature>
<comment type="caution">
    <text evidence="9">The sequence shown here is derived from an EMBL/GenBank/DDBJ whole genome shotgun (WGS) entry which is preliminary data.</text>
</comment>
<evidence type="ECO:0000256" key="2">
    <source>
        <dbReference type="ARBA" id="ARBA00022448"/>
    </source>
</evidence>
<dbReference type="InterPro" id="IPR000515">
    <property type="entry name" value="MetI-like"/>
</dbReference>
<feature type="transmembrane region" description="Helical" evidence="7">
    <location>
        <begin position="301"/>
        <end position="319"/>
    </location>
</feature>
<keyword evidence="10" id="KW-1185">Reference proteome</keyword>
<evidence type="ECO:0000313" key="9">
    <source>
        <dbReference type="EMBL" id="MBB3111350.1"/>
    </source>
</evidence>
<evidence type="ECO:0000256" key="5">
    <source>
        <dbReference type="ARBA" id="ARBA00022989"/>
    </source>
</evidence>
<dbReference type="EMBL" id="JACHXK010000007">
    <property type="protein sequence ID" value="MBB3111350.1"/>
    <property type="molecule type" value="Genomic_DNA"/>
</dbReference>
<dbReference type="InterPro" id="IPR035906">
    <property type="entry name" value="MetI-like_sf"/>
</dbReference>
<feature type="transmembrane region" description="Helical" evidence="7">
    <location>
        <begin position="36"/>
        <end position="55"/>
    </location>
</feature>
<organism evidence="9 10">
    <name type="scientific">Paenibacillus phyllosphaerae</name>
    <dbReference type="NCBI Taxonomy" id="274593"/>
    <lineage>
        <taxon>Bacteria</taxon>
        <taxon>Bacillati</taxon>
        <taxon>Bacillota</taxon>
        <taxon>Bacilli</taxon>
        <taxon>Bacillales</taxon>
        <taxon>Paenibacillaceae</taxon>
        <taxon>Paenibacillus</taxon>
    </lineage>
</organism>
<proteinExistence type="inferred from homology"/>
<feature type="transmembrane region" description="Helical" evidence="7">
    <location>
        <begin position="134"/>
        <end position="157"/>
    </location>
</feature>
<reference evidence="9 10" key="1">
    <citation type="submission" date="2020-08" db="EMBL/GenBank/DDBJ databases">
        <title>Genomic Encyclopedia of Type Strains, Phase III (KMG-III): the genomes of soil and plant-associated and newly described type strains.</title>
        <authorList>
            <person name="Whitman W."/>
        </authorList>
    </citation>
    <scope>NUCLEOTIDE SEQUENCE [LARGE SCALE GENOMIC DNA]</scope>
    <source>
        <strain evidence="9 10">CECT 5862</strain>
    </source>
</reference>
<keyword evidence="5 7" id="KW-1133">Transmembrane helix</keyword>
<feature type="domain" description="ABC transmembrane type-1" evidence="8">
    <location>
        <begin position="97"/>
        <end position="315"/>
    </location>
</feature>
<feature type="transmembrane region" description="Helical" evidence="7">
    <location>
        <begin position="235"/>
        <end position="256"/>
    </location>
</feature>
<dbReference type="AlphaFoldDB" id="A0A7W5AYY8"/>
<name>A0A7W5AYY8_9BACL</name>
<keyword evidence="6 7" id="KW-0472">Membrane</keyword>
<evidence type="ECO:0000256" key="6">
    <source>
        <dbReference type="ARBA" id="ARBA00023136"/>
    </source>
</evidence>
<dbReference type="CDD" id="cd06261">
    <property type="entry name" value="TM_PBP2"/>
    <property type="match status" value="1"/>
</dbReference>
<dbReference type="GO" id="GO:0055085">
    <property type="term" value="P:transmembrane transport"/>
    <property type="evidence" value="ECO:0007669"/>
    <property type="project" value="InterPro"/>
</dbReference>
<feature type="transmembrane region" description="Helical" evidence="7">
    <location>
        <begin position="101"/>
        <end position="122"/>
    </location>
</feature>
<dbReference type="PROSITE" id="PS50928">
    <property type="entry name" value="ABC_TM1"/>
    <property type="match status" value="1"/>
</dbReference>
<gene>
    <name evidence="9" type="ORF">FHS18_003418</name>
</gene>
<dbReference type="PANTHER" id="PTHR30193">
    <property type="entry name" value="ABC TRANSPORTER PERMEASE PROTEIN"/>
    <property type="match status" value="1"/>
</dbReference>
<evidence type="ECO:0000256" key="3">
    <source>
        <dbReference type="ARBA" id="ARBA00022475"/>
    </source>
</evidence>
<evidence type="ECO:0000256" key="7">
    <source>
        <dbReference type="RuleBase" id="RU363032"/>
    </source>
</evidence>
<dbReference type="Gene3D" id="1.10.3720.10">
    <property type="entry name" value="MetI-like"/>
    <property type="match status" value="1"/>
</dbReference>
<dbReference type="InterPro" id="IPR051393">
    <property type="entry name" value="ABC_transporter_permease"/>
</dbReference>
<evidence type="ECO:0000313" key="10">
    <source>
        <dbReference type="Proteomes" id="UP000570361"/>
    </source>
</evidence>
<keyword evidence="4 7" id="KW-0812">Transmembrane</keyword>
<evidence type="ECO:0000256" key="1">
    <source>
        <dbReference type="ARBA" id="ARBA00004651"/>
    </source>
</evidence>
<keyword evidence="3" id="KW-1003">Cell membrane</keyword>
<comment type="subcellular location">
    <subcellularLocation>
        <location evidence="1 7">Cell membrane</location>
        <topology evidence="1 7">Multi-pass membrane protein</topology>
    </subcellularLocation>
</comment>
<evidence type="ECO:0000259" key="8">
    <source>
        <dbReference type="PROSITE" id="PS50928"/>
    </source>
</evidence>
<accession>A0A7W5AYY8</accession>
<dbReference type="PANTHER" id="PTHR30193:SF44">
    <property type="entry name" value="LACTOSE TRANSPORT SYSTEM PERMEASE PROTEIN LACF"/>
    <property type="match status" value="1"/>
</dbReference>
<keyword evidence="2 7" id="KW-0813">Transport</keyword>
<sequence length="329" mass="37631">MGDRAIQTADMPKEWRTRKVRTRALNKRLSYVRRHWMLLAMVVPGMLYLFINNYLPMFGIVIAFKDINFAKGIWQSDWIGFDNFAYLFQTQDAWVITRNTILYNGAFIILGTVIAIFVAILLNEVKNRFFSRLYQSIILLPYLISMVIVAYLVLALLNEENGYMNRYVLPLLGLDPVSWYSDAGKWPYILTLVHLWKTVGYSCIVYLAAIVGINQEYYESAMLDGASKWRQIRSITIPLITPTITIMTLLAIGRIFSSDFGLFYQVPLNSGALQPTTDVIDTYVYRGLMTFGDFGMSSAAGLYQSVVGFALVLFTNALVRRKNRDLALF</sequence>
<protein>
    <submittedName>
        <fullName evidence="9">Putative aldouronate transport system permease protein</fullName>
    </submittedName>
</protein>
<dbReference type="Proteomes" id="UP000570361">
    <property type="component" value="Unassembled WGS sequence"/>
</dbReference>
<comment type="similarity">
    <text evidence="7">Belongs to the binding-protein-dependent transport system permease family.</text>
</comment>
<dbReference type="SUPFAM" id="SSF161098">
    <property type="entry name" value="MetI-like"/>
    <property type="match status" value="1"/>
</dbReference>
<evidence type="ECO:0000256" key="4">
    <source>
        <dbReference type="ARBA" id="ARBA00022692"/>
    </source>
</evidence>